<dbReference type="EMBL" id="CABFNO020001527">
    <property type="protein sequence ID" value="CAG9994388.1"/>
    <property type="molecule type" value="Genomic_DNA"/>
</dbReference>
<dbReference type="PRINTS" id="PR00081">
    <property type="entry name" value="GDHRDH"/>
</dbReference>
<keyword evidence="3" id="KW-0560">Oxidoreductase</keyword>
<comment type="caution">
    <text evidence="4">The sequence shown here is derived from an EMBL/GenBank/DDBJ whole genome shotgun (WGS) entry which is preliminary data.</text>
</comment>
<evidence type="ECO:0000256" key="2">
    <source>
        <dbReference type="ARBA" id="ARBA00022857"/>
    </source>
</evidence>
<dbReference type="PRINTS" id="PR00080">
    <property type="entry name" value="SDRFAMILY"/>
</dbReference>
<comment type="similarity">
    <text evidence="1">Belongs to the short-chain dehydrogenases/reductases (SDR) family.</text>
</comment>
<accession>A0A9N9UP27</accession>
<dbReference type="SUPFAM" id="SSF51735">
    <property type="entry name" value="NAD(P)-binding Rossmann-fold domains"/>
    <property type="match status" value="1"/>
</dbReference>
<dbReference type="PANTHER" id="PTHR24321:SF8">
    <property type="entry name" value="ESTRADIOL 17-BETA-DEHYDROGENASE 8-RELATED"/>
    <property type="match status" value="1"/>
</dbReference>
<evidence type="ECO:0000256" key="1">
    <source>
        <dbReference type="ARBA" id="ARBA00006484"/>
    </source>
</evidence>
<dbReference type="GO" id="GO:0016491">
    <property type="term" value="F:oxidoreductase activity"/>
    <property type="evidence" value="ECO:0007669"/>
    <property type="project" value="UniProtKB-KW"/>
</dbReference>
<dbReference type="Proteomes" id="UP000754883">
    <property type="component" value="Unassembled WGS sequence"/>
</dbReference>
<dbReference type="AlphaFoldDB" id="A0A9N9UP27"/>
<dbReference type="CDD" id="cd05233">
    <property type="entry name" value="SDR_c"/>
    <property type="match status" value="1"/>
</dbReference>
<dbReference type="Gene3D" id="3.40.50.720">
    <property type="entry name" value="NAD(P)-binding Rossmann-like Domain"/>
    <property type="match status" value="1"/>
</dbReference>
<dbReference type="Pfam" id="PF13561">
    <property type="entry name" value="adh_short_C2"/>
    <property type="match status" value="1"/>
</dbReference>
<dbReference type="PROSITE" id="PS00061">
    <property type="entry name" value="ADH_SHORT"/>
    <property type="match status" value="1"/>
</dbReference>
<dbReference type="PANTHER" id="PTHR24321">
    <property type="entry name" value="DEHYDROGENASES, SHORT CHAIN"/>
    <property type="match status" value="1"/>
</dbReference>
<evidence type="ECO:0000313" key="5">
    <source>
        <dbReference type="Proteomes" id="UP000754883"/>
    </source>
</evidence>
<dbReference type="InterPro" id="IPR020904">
    <property type="entry name" value="Sc_DH/Rdtase_CS"/>
</dbReference>
<gene>
    <name evidence="4" type="ORF">CBYS24578_00013411</name>
</gene>
<organism evidence="4 5">
    <name type="scientific">Clonostachys byssicola</name>
    <dbReference type="NCBI Taxonomy" id="160290"/>
    <lineage>
        <taxon>Eukaryota</taxon>
        <taxon>Fungi</taxon>
        <taxon>Dikarya</taxon>
        <taxon>Ascomycota</taxon>
        <taxon>Pezizomycotina</taxon>
        <taxon>Sordariomycetes</taxon>
        <taxon>Hypocreomycetidae</taxon>
        <taxon>Hypocreales</taxon>
        <taxon>Bionectriaceae</taxon>
        <taxon>Clonostachys</taxon>
    </lineage>
</organism>
<evidence type="ECO:0000256" key="3">
    <source>
        <dbReference type="ARBA" id="ARBA00023002"/>
    </source>
</evidence>
<proteinExistence type="inferred from homology"/>
<keyword evidence="2" id="KW-0521">NADP</keyword>
<keyword evidence="5" id="KW-1185">Reference proteome</keyword>
<reference evidence="4" key="1">
    <citation type="submission" date="2021-10" db="EMBL/GenBank/DDBJ databases">
        <authorList>
            <person name="Piombo E."/>
        </authorList>
    </citation>
    <scope>NUCLEOTIDE SEQUENCE</scope>
</reference>
<dbReference type="OrthoDB" id="1669814at2759"/>
<dbReference type="InterPro" id="IPR036291">
    <property type="entry name" value="NAD(P)-bd_dom_sf"/>
</dbReference>
<evidence type="ECO:0000313" key="4">
    <source>
        <dbReference type="EMBL" id="CAG9994388.1"/>
    </source>
</evidence>
<dbReference type="FunFam" id="3.40.50.720:FF:000084">
    <property type="entry name" value="Short-chain dehydrogenase reductase"/>
    <property type="match status" value="1"/>
</dbReference>
<name>A0A9N9UP27_9HYPO</name>
<protein>
    <submittedName>
        <fullName evidence="4">Uncharacterized protein</fullName>
    </submittedName>
</protein>
<sequence>MNMLKAGYADNSTAQSVASKADTSYEGQYTSLMGKVIAISGAGSGIGLATAKLLCSAGARLSLLDNAKEPLENAAEDIRKNHATRLDVNSSSSDILTTVADIRTSVAVEAWIEKTVSHFGALDGAVNLAGVIGKSVGVSNLTEISDEEWLFVNEVNLHGAFYATRAQLRAMVKLGQGPRSIINASSTAGLEGNRKNSPYVASKHAVIGLSRCAAKEFGHLGIRVNAIAPGLINTPMLQSLPAERDGHNDFLLKNSQSLGRRADPEEVARTIAFLLSRDSSFITGAVISIDGGQIC</sequence>
<dbReference type="InterPro" id="IPR002347">
    <property type="entry name" value="SDR_fam"/>
</dbReference>